<dbReference type="PANTHER" id="PTHR30373:SF2">
    <property type="entry name" value="UPF0603 PROTEIN YGCG"/>
    <property type="match status" value="1"/>
</dbReference>
<gene>
    <name evidence="3" type="ORF">DWW02_17985</name>
</gene>
<proteinExistence type="predicted"/>
<dbReference type="Pfam" id="PF04536">
    <property type="entry name" value="TPM_phosphatase"/>
    <property type="match status" value="1"/>
</dbReference>
<feature type="region of interest" description="Disordered" evidence="1">
    <location>
        <begin position="289"/>
        <end position="330"/>
    </location>
</feature>
<organism evidence="3 4">
    <name type="scientific">Enterocloster bolteae</name>
    <dbReference type="NCBI Taxonomy" id="208479"/>
    <lineage>
        <taxon>Bacteria</taxon>
        <taxon>Bacillati</taxon>
        <taxon>Bacillota</taxon>
        <taxon>Clostridia</taxon>
        <taxon>Lachnospirales</taxon>
        <taxon>Lachnospiraceae</taxon>
        <taxon>Enterocloster</taxon>
    </lineage>
</organism>
<dbReference type="Gene3D" id="3.10.310.50">
    <property type="match status" value="1"/>
</dbReference>
<comment type="caution">
    <text evidence="3">The sequence shown here is derived from an EMBL/GenBank/DDBJ whole genome shotgun (WGS) entry which is preliminary data.</text>
</comment>
<evidence type="ECO:0000256" key="1">
    <source>
        <dbReference type="SAM" id="MobiDB-lite"/>
    </source>
</evidence>
<evidence type="ECO:0000259" key="2">
    <source>
        <dbReference type="Pfam" id="PF04536"/>
    </source>
</evidence>
<evidence type="ECO:0000313" key="3">
    <source>
        <dbReference type="EMBL" id="RGV74548.1"/>
    </source>
</evidence>
<evidence type="ECO:0000313" key="4">
    <source>
        <dbReference type="Proteomes" id="UP000284543"/>
    </source>
</evidence>
<dbReference type="RefSeq" id="WP_002568903.1">
    <property type="nucleotide sequence ID" value="NZ_CABKUK010000003.1"/>
</dbReference>
<name>A0A412Z3P0_9FIRM</name>
<feature type="compositionally biased region" description="Low complexity" evidence="1">
    <location>
        <begin position="308"/>
        <end position="321"/>
    </location>
</feature>
<dbReference type="AlphaFoldDB" id="A0A412Z3P0"/>
<reference evidence="3 4" key="1">
    <citation type="submission" date="2018-08" db="EMBL/GenBank/DDBJ databases">
        <title>A genome reference for cultivated species of the human gut microbiota.</title>
        <authorList>
            <person name="Zou Y."/>
            <person name="Xue W."/>
            <person name="Luo G."/>
        </authorList>
    </citation>
    <scope>NUCLEOTIDE SEQUENCE [LARGE SCALE GENOMIC DNA]</scope>
    <source>
        <strain evidence="3 4">AF14-18</strain>
    </source>
</reference>
<dbReference type="EMBL" id="QRZM01000007">
    <property type="protein sequence ID" value="RGV74548.1"/>
    <property type="molecule type" value="Genomic_DNA"/>
</dbReference>
<accession>A0A412Z3P0</accession>
<feature type="domain" description="TPM" evidence="2">
    <location>
        <begin position="73"/>
        <end position="197"/>
    </location>
</feature>
<dbReference type="KEGG" id="cbol:CGC65_28340"/>
<protein>
    <submittedName>
        <fullName evidence="3">TPM domain-containing protein</fullName>
    </submittedName>
</protein>
<dbReference type="PANTHER" id="PTHR30373">
    <property type="entry name" value="UPF0603 PROTEIN YGCG"/>
    <property type="match status" value="1"/>
</dbReference>
<dbReference type="Proteomes" id="UP000284543">
    <property type="component" value="Unassembled WGS sequence"/>
</dbReference>
<sequence length="330" mass="36451">MTGRRMVRWIRFLAISAAVVCLGVWSGAGSILDSQAQESGAYGKTQAYNKDKNYEKDKNYDKDQNHKEARRLFDEADLITSEEAGKLEELIARCRKKTGMDVAVVTAYNDGSHTASEYADDFYDQNGLGTGRKASGVLFLIYMDRPGSYGGEGYVSTTGNMIRILTDQRIEQIQDDVAYSLKTRDYAGAAAEFLKDVEYYVDRGIQRGQYNYDTETGEISIYRSIRWYEGVFAFLVSAGVAGSVCMGVKRRYSMEPTGRERANSLLAYRADAKFAFGDAGDNLIRKFVTSAPIPRPTQNHSSGGSGRSSGRSSTHRSSSGRSHGGGGRRF</sequence>
<dbReference type="InterPro" id="IPR007621">
    <property type="entry name" value="TPM_dom"/>
</dbReference>